<dbReference type="InterPro" id="IPR001001">
    <property type="entry name" value="DNA_polIII_beta"/>
</dbReference>
<evidence type="ECO:0000313" key="13">
    <source>
        <dbReference type="EMBL" id="PJE64215.1"/>
    </source>
</evidence>
<sequence length="367" mass="40429">MKFTVLKDNLKEAVLLAEKTTGRKSSLPILSAILITAEKGRITLTATNLETGIEITLPGKIEQEGRIAVPARVLSSYVGLLRDEQVEGLLEGDNLVLKTGAGRTVMRVYPADEFPLLPKTEEGHMIELPARTVRDSLRRVAVAAATSDIKPEIASILFAFTPKDLIIAATDSFRLAEAKITGTYGVSGDGMRFLLPVRSAHELVRLLDNEDGSVEAYISKGYVTFLTKRFRMVSRLTEGVYPDYERIIPTKFITEAQVKRDDVLEMLRLSSVFIGKLQDVALFVDPAGIMRVDTVNAEVGENTSHIPVEAKGETMQISFNHRYVLDGLTQLPGGDTFFGFTSASGPLLMQSKGEEGRYRYIVMPMKV</sequence>
<dbReference type="Gene3D" id="3.70.10.10">
    <property type="match status" value="1"/>
</dbReference>
<keyword evidence="7 9" id="KW-0239">DNA-directed DNA polymerase</keyword>
<evidence type="ECO:0000256" key="7">
    <source>
        <dbReference type="ARBA" id="ARBA00022932"/>
    </source>
</evidence>
<evidence type="ECO:0000256" key="5">
    <source>
        <dbReference type="ARBA" id="ARBA00022695"/>
    </source>
</evidence>
<evidence type="ECO:0000256" key="2">
    <source>
        <dbReference type="ARBA" id="ARBA00010752"/>
    </source>
</evidence>
<dbReference type="GO" id="GO:0009360">
    <property type="term" value="C:DNA polymerase III complex"/>
    <property type="evidence" value="ECO:0007669"/>
    <property type="project" value="InterPro"/>
</dbReference>
<dbReference type="Gene3D" id="3.10.150.10">
    <property type="entry name" value="DNA Polymerase III, subunit A, domain 2"/>
    <property type="match status" value="1"/>
</dbReference>
<evidence type="ECO:0000313" key="14">
    <source>
        <dbReference type="Proteomes" id="UP000229098"/>
    </source>
</evidence>
<dbReference type="Pfam" id="PF00712">
    <property type="entry name" value="DNA_pol3_beta"/>
    <property type="match status" value="1"/>
</dbReference>
<dbReference type="InterPro" id="IPR022634">
    <property type="entry name" value="DNA_polIII_beta_N"/>
</dbReference>
<comment type="subunit">
    <text evidence="9">Forms a ring-shaped head-to-tail homodimer around DNA.</text>
</comment>
<comment type="similarity">
    <text evidence="2 9">Belongs to the beta sliding clamp family.</text>
</comment>
<dbReference type="SUPFAM" id="SSF55979">
    <property type="entry name" value="DNA clamp"/>
    <property type="match status" value="3"/>
</dbReference>
<keyword evidence="6 9" id="KW-0235">DNA replication</keyword>
<reference evidence="14" key="1">
    <citation type="submission" date="2017-09" db="EMBL/GenBank/DDBJ databases">
        <title>Depth-based differentiation of microbial function through sediment-hosted aquifers and enrichment of novel symbionts in the deep terrestrial subsurface.</title>
        <authorList>
            <person name="Probst A.J."/>
            <person name="Ladd B."/>
            <person name="Jarett J.K."/>
            <person name="Geller-Mcgrath D.E."/>
            <person name="Sieber C.M.K."/>
            <person name="Emerson J.B."/>
            <person name="Anantharaman K."/>
            <person name="Thomas B.C."/>
            <person name="Malmstrom R."/>
            <person name="Stieglmeier M."/>
            <person name="Klingl A."/>
            <person name="Woyke T."/>
            <person name="Ryan C.M."/>
            <person name="Banfield J.F."/>
        </authorList>
    </citation>
    <scope>NUCLEOTIDE SEQUENCE [LARGE SCALE GENOMIC DNA]</scope>
</reference>
<dbReference type="Pfam" id="PF02767">
    <property type="entry name" value="DNA_pol3_beta_2"/>
    <property type="match status" value="1"/>
</dbReference>
<dbReference type="NCBIfam" id="TIGR00663">
    <property type="entry name" value="dnan"/>
    <property type="match status" value="1"/>
</dbReference>
<feature type="domain" description="DNA polymerase III beta sliding clamp C-terminal" evidence="12">
    <location>
        <begin position="246"/>
        <end position="365"/>
    </location>
</feature>
<dbReference type="GO" id="GO:0006271">
    <property type="term" value="P:DNA strand elongation involved in DNA replication"/>
    <property type="evidence" value="ECO:0007669"/>
    <property type="project" value="TreeGrafter"/>
</dbReference>
<evidence type="ECO:0000256" key="8">
    <source>
        <dbReference type="ARBA" id="ARBA00023125"/>
    </source>
</evidence>
<dbReference type="InterPro" id="IPR022635">
    <property type="entry name" value="DNA_polIII_beta_C"/>
</dbReference>
<feature type="domain" description="DNA polymerase III beta sliding clamp central" evidence="11">
    <location>
        <begin position="128"/>
        <end position="243"/>
    </location>
</feature>
<evidence type="ECO:0000256" key="1">
    <source>
        <dbReference type="ARBA" id="ARBA00004496"/>
    </source>
</evidence>
<evidence type="ECO:0000256" key="9">
    <source>
        <dbReference type="PIRNR" id="PIRNR000804"/>
    </source>
</evidence>
<dbReference type="PANTHER" id="PTHR30478:SF0">
    <property type="entry name" value="BETA SLIDING CLAMP"/>
    <property type="match status" value="1"/>
</dbReference>
<comment type="caution">
    <text evidence="13">The sequence shown here is derived from an EMBL/GenBank/DDBJ whole genome shotgun (WGS) entry which is preliminary data.</text>
</comment>
<evidence type="ECO:0000256" key="6">
    <source>
        <dbReference type="ARBA" id="ARBA00022705"/>
    </source>
</evidence>
<dbReference type="Pfam" id="PF02768">
    <property type="entry name" value="DNA_pol3_beta_3"/>
    <property type="match status" value="1"/>
</dbReference>
<organism evidence="13 14">
    <name type="scientific">Candidatus Ryanbacteria bacterium CG10_big_fil_rev_8_21_14_0_10_43_42</name>
    <dbReference type="NCBI Taxonomy" id="1974864"/>
    <lineage>
        <taxon>Bacteria</taxon>
        <taxon>Candidatus Ryaniibacteriota</taxon>
    </lineage>
</organism>
<dbReference type="Proteomes" id="UP000229098">
    <property type="component" value="Unassembled WGS sequence"/>
</dbReference>
<dbReference type="GO" id="GO:0003887">
    <property type="term" value="F:DNA-directed DNA polymerase activity"/>
    <property type="evidence" value="ECO:0007669"/>
    <property type="project" value="UniProtKB-UniRule"/>
</dbReference>
<evidence type="ECO:0000256" key="3">
    <source>
        <dbReference type="ARBA" id="ARBA00022490"/>
    </source>
</evidence>
<name>A0A2M8KWA3_9BACT</name>
<evidence type="ECO:0000259" key="11">
    <source>
        <dbReference type="Pfam" id="PF02767"/>
    </source>
</evidence>
<feature type="domain" description="DNA polymerase III beta sliding clamp N-terminal" evidence="10">
    <location>
        <begin position="1"/>
        <end position="118"/>
    </location>
</feature>
<dbReference type="InterPro" id="IPR022637">
    <property type="entry name" value="DNA_polIII_beta_cen"/>
</dbReference>
<evidence type="ECO:0000259" key="12">
    <source>
        <dbReference type="Pfam" id="PF02768"/>
    </source>
</evidence>
<keyword evidence="3 9" id="KW-0963">Cytoplasm</keyword>
<comment type="function">
    <text evidence="9">Confers DNA tethering and processivity to DNA polymerases and other proteins. Acts as a clamp, forming a ring around DNA (a reaction catalyzed by the clamp-loading complex) which diffuses in an ATP-independent manner freely and bidirectionally along dsDNA. Initially characterized for its ability to contact the catalytic subunit of DNA polymerase III (Pol III), a complex, multichain enzyme responsible for most of the replicative synthesis in bacteria; Pol III exhibits 3'-5' exonuclease proofreading activity. The beta chain is required for initiation of replication as well as for processivity of DNA replication.</text>
</comment>
<dbReference type="PIRSF" id="PIRSF000804">
    <property type="entry name" value="DNA_pol_III_b"/>
    <property type="match status" value="1"/>
</dbReference>
<keyword evidence="8" id="KW-0238">DNA-binding</keyword>
<keyword evidence="4 9" id="KW-0808">Transferase</keyword>
<dbReference type="PANTHER" id="PTHR30478">
    <property type="entry name" value="DNA POLYMERASE III SUBUNIT BETA"/>
    <property type="match status" value="1"/>
</dbReference>
<evidence type="ECO:0000259" key="10">
    <source>
        <dbReference type="Pfam" id="PF00712"/>
    </source>
</evidence>
<dbReference type="GO" id="GO:0005737">
    <property type="term" value="C:cytoplasm"/>
    <property type="evidence" value="ECO:0007669"/>
    <property type="project" value="UniProtKB-SubCell"/>
</dbReference>
<dbReference type="SMART" id="SM00480">
    <property type="entry name" value="POL3Bc"/>
    <property type="match status" value="1"/>
</dbReference>
<protein>
    <recommendedName>
        <fullName evidence="9">Beta sliding clamp</fullName>
    </recommendedName>
</protein>
<dbReference type="GO" id="GO:0003677">
    <property type="term" value="F:DNA binding"/>
    <property type="evidence" value="ECO:0007669"/>
    <property type="project" value="UniProtKB-UniRule"/>
</dbReference>
<evidence type="ECO:0000256" key="4">
    <source>
        <dbReference type="ARBA" id="ARBA00022679"/>
    </source>
</evidence>
<dbReference type="AlphaFoldDB" id="A0A2M8KWA3"/>
<proteinExistence type="inferred from homology"/>
<accession>A0A2M8KWA3</accession>
<dbReference type="InterPro" id="IPR046938">
    <property type="entry name" value="DNA_clamp_sf"/>
</dbReference>
<gene>
    <name evidence="13" type="primary">dnaN</name>
    <name evidence="13" type="ORF">COU90_03905</name>
</gene>
<dbReference type="GO" id="GO:0008408">
    <property type="term" value="F:3'-5' exonuclease activity"/>
    <property type="evidence" value="ECO:0007669"/>
    <property type="project" value="InterPro"/>
</dbReference>
<comment type="subcellular location">
    <subcellularLocation>
        <location evidence="1 9">Cytoplasm</location>
    </subcellularLocation>
</comment>
<dbReference type="CDD" id="cd00140">
    <property type="entry name" value="beta_clamp"/>
    <property type="match status" value="1"/>
</dbReference>
<keyword evidence="5 9" id="KW-0548">Nucleotidyltransferase</keyword>
<dbReference type="EMBL" id="PFEF01000008">
    <property type="protein sequence ID" value="PJE64215.1"/>
    <property type="molecule type" value="Genomic_DNA"/>
</dbReference>